<dbReference type="PROSITE" id="PS00497">
    <property type="entry name" value="TYROSINASE_1"/>
    <property type="match status" value="1"/>
</dbReference>
<protein>
    <submittedName>
        <fullName evidence="5">Tyrosinase</fullName>
    </submittedName>
</protein>
<evidence type="ECO:0000313" key="6">
    <source>
        <dbReference type="Proteomes" id="UP001321760"/>
    </source>
</evidence>
<dbReference type="EMBL" id="MU865930">
    <property type="protein sequence ID" value="KAK4450897.1"/>
    <property type="molecule type" value="Genomic_DNA"/>
</dbReference>
<dbReference type="GO" id="GO:0046872">
    <property type="term" value="F:metal ion binding"/>
    <property type="evidence" value="ECO:0007669"/>
    <property type="project" value="UniProtKB-KW"/>
</dbReference>
<evidence type="ECO:0000256" key="2">
    <source>
        <dbReference type="SAM" id="SignalP"/>
    </source>
</evidence>
<dbReference type="InterPro" id="IPR002227">
    <property type="entry name" value="Tyrosinase_Cu-bd"/>
</dbReference>
<organism evidence="5 6">
    <name type="scientific">Podospora aff. communis PSN243</name>
    <dbReference type="NCBI Taxonomy" id="3040156"/>
    <lineage>
        <taxon>Eukaryota</taxon>
        <taxon>Fungi</taxon>
        <taxon>Dikarya</taxon>
        <taxon>Ascomycota</taxon>
        <taxon>Pezizomycotina</taxon>
        <taxon>Sordariomycetes</taxon>
        <taxon>Sordariomycetidae</taxon>
        <taxon>Sordariales</taxon>
        <taxon>Podosporaceae</taxon>
        <taxon>Podospora</taxon>
    </lineage>
</organism>
<keyword evidence="2" id="KW-0732">Signal</keyword>
<comment type="caution">
    <text evidence="5">The sequence shown here is derived from an EMBL/GenBank/DDBJ whole genome shotgun (WGS) entry which is preliminary data.</text>
</comment>
<dbReference type="GO" id="GO:0016491">
    <property type="term" value="F:oxidoreductase activity"/>
    <property type="evidence" value="ECO:0007669"/>
    <property type="project" value="InterPro"/>
</dbReference>
<reference evidence="5" key="2">
    <citation type="submission" date="2023-05" db="EMBL/GenBank/DDBJ databases">
        <authorList>
            <consortium name="Lawrence Berkeley National Laboratory"/>
            <person name="Steindorff A."/>
            <person name="Hensen N."/>
            <person name="Bonometti L."/>
            <person name="Westerberg I."/>
            <person name="Brannstrom I.O."/>
            <person name="Guillou S."/>
            <person name="Cros-Aarteil S."/>
            <person name="Calhoun S."/>
            <person name="Haridas S."/>
            <person name="Kuo A."/>
            <person name="Mondo S."/>
            <person name="Pangilinan J."/>
            <person name="Riley R."/>
            <person name="Labutti K."/>
            <person name="Andreopoulos B."/>
            <person name="Lipzen A."/>
            <person name="Chen C."/>
            <person name="Yanf M."/>
            <person name="Daum C."/>
            <person name="Ng V."/>
            <person name="Clum A."/>
            <person name="Ohm R."/>
            <person name="Martin F."/>
            <person name="Silar P."/>
            <person name="Natvig D."/>
            <person name="Lalanne C."/>
            <person name="Gautier V."/>
            <person name="Ament-Velasquez S.L."/>
            <person name="Kruys A."/>
            <person name="Hutchinson M.I."/>
            <person name="Powell A.J."/>
            <person name="Barry K."/>
            <person name="Miller A.N."/>
            <person name="Grigoriev I.V."/>
            <person name="Debuchy R."/>
            <person name="Gladieux P."/>
            <person name="Thoren M.H."/>
            <person name="Johannesson H."/>
        </authorList>
    </citation>
    <scope>NUCLEOTIDE SEQUENCE</scope>
    <source>
        <strain evidence="5">PSN243</strain>
    </source>
</reference>
<evidence type="ECO:0000256" key="1">
    <source>
        <dbReference type="ARBA" id="ARBA00022723"/>
    </source>
</evidence>
<evidence type="ECO:0000313" key="5">
    <source>
        <dbReference type="EMBL" id="KAK4450897.1"/>
    </source>
</evidence>
<dbReference type="PRINTS" id="PR00092">
    <property type="entry name" value="TYROSINASE"/>
</dbReference>
<accession>A0AAV9GSE5</accession>
<dbReference type="InterPro" id="IPR008922">
    <property type="entry name" value="Di-copper_centre_dom_sf"/>
</dbReference>
<proteinExistence type="predicted"/>
<feature type="domain" description="Tyrosinase copper-binding" evidence="3">
    <location>
        <begin position="105"/>
        <end position="122"/>
    </location>
</feature>
<keyword evidence="1" id="KW-0479">Metal-binding</keyword>
<dbReference type="Gene3D" id="1.10.1280.10">
    <property type="entry name" value="Di-copper center containing domain from catechol oxidase"/>
    <property type="match status" value="1"/>
</dbReference>
<dbReference type="Proteomes" id="UP001321760">
    <property type="component" value="Unassembled WGS sequence"/>
</dbReference>
<dbReference type="AlphaFoldDB" id="A0AAV9GSE5"/>
<feature type="signal peptide" evidence="2">
    <location>
        <begin position="1"/>
        <end position="20"/>
    </location>
</feature>
<gene>
    <name evidence="5" type="ORF">QBC34DRAFT_459212</name>
</gene>
<evidence type="ECO:0000259" key="4">
    <source>
        <dbReference type="PROSITE" id="PS00498"/>
    </source>
</evidence>
<reference evidence="5" key="1">
    <citation type="journal article" date="2023" name="Mol. Phylogenet. Evol.">
        <title>Genome-scale phylogeny and comparative genomics of the fungal order Sordariales.</title>
        <authorList>
            <person name="Hensen N."/>
            <person name="Bonometti L."/>
            <person name="Westerberg I."/>
            <person name="Brannstrom I.O."/>
            <person name="Guillou S."/>
            <person name="Cros-Aarteil S."/>
            <person name="Calhoun S."/>
            <person name="Haridas S."/>
            <person name="Kuo A."/>
            <person name="Mondo S."/>
            <person name="Pangilinan J."/>
            <person name="Riley R."/>
            <person name="LaButti K."/>
            <person name="Andreopoulos B."/>
            <person name="Lipzen A."/>
            <person name="Chen C."/>
            <person name="Yan M."/>
            <person name="Daum C."/>
            <person name="Ng V."/>
            <person name="Clum A."/>
            <person name="Steindorff A."/>
            <person name="Ohm R.A."/>
            <person name="Martin F."/>
            <person name="Silar P."/>
            <person name="Natvig D.O."/>
            <person name="Lalanne C."/>
            <person name="Gautier V."/>
            <person name="Ament-Velasquez S.L."/>
            <person name="Kruys A."/>
            <person name="Hutchinson M.I."/>
            <person name="Powell A.J."/>
            <person name="Barry K."/>
            <person name="Miller A.N."/>
            <person name="Grigoriev I.V."/>
            <person name="Debuchy R."/>
            <person name="Gladieux P."/>
            <person name="Hiltunen Thoren M."/>
            <person name="Johannesson H."/>
        </authorList>
    </citation>
    <scope>NUCLEOTIDE SEQUENCE</scope>
    <source>
        <strain evidence="5">PSN243</strain>
    </source>
</reference>
<feature type="domain" description="Tyrosinase copper-binding" evidence="4">
    <location>
        <begin position="306"/>
        <end position="317"/>
    </location>
</feature>
<dbReference type="SUPFAM" id="SSF48056">
    <property type="entry name" value="Di-copper centre-containing domain"/>
    <property type="match status" value="1"/>
</dbReference>
<dbReference type="InterPro" id="IPR050316">
    <property type="entry name" value="Tyrosinase/Hemocyanin"/>
</dbReference>
<feature type="chain" id="PRO_5043877572" evidence="2">
    <location>
        <begin position="21"/>
        <end position="555"/>
    </location>
</feature>
<dbReference type="Pfam" id="PF00264">
    <property type="entry name" value="Tyrosinase"/>
    <property type="match status" value="1"/>
</dbReference>
<sequence length="555" mass="61012">MWLSHLSALVALSSIPWVGAQRLVGIKAGVNPTTGERPARLNINDLMKNGPQWDLFIQALAAVYATDQKDSLSWYQIAGIHGIPFEPYGGDQQTPGNPNTGYCPHGQLTFITWHRPYLALLEQTIHTHATRIAAQYPPSSSAAYKSAAETLRFPYWDWADASTPMAPPVTTEPTITITTPSGRSTINNPLYTYEFPTFPFTHPDFLNRDFSDYPTTMRCINTTLGPPGTNNFSLSQSYLRDQYPSVRNAVYKAFSTATTFIDMASTSGSGGKSLENPHNMIHQSIGGGRIGGMSGHIKPTEWAAFDPIFWLHHANVDRQFAMWQAIYHEQAMFSGSVSGQPTFGSDGRNITPDSALRPFVDGEGKDWTNRRVQGTRELGYTYAGVEEWKGSKEEVSARVREMVNRLYGPATAAVKGRRGRVGRRQGVGKEYSVLVKVDREDEGLELPCSVRVFIGGKFAGELALLNMPKVGPAYANVAVQEALEEAGVPLDKAAAEVVEAVKGKLRVEVLTLTAVQSLAVEIQDRDFTPAMSVAEFPQYGEVTSWPVKIQDLKAM</sequence>
<name>A0AAV9GSE5_9PEZI</name>
<dbReference type="PANTHER" id="PTHR11474:SF131">
    <property type="entry name" value="TYROSINASE COPPER-BINDING DOMAIN-CONTAINING PROTEIN"/>
    <property type="match status" value="1"/>
</dbReference>
<dbReference type="PANTHER" id="PTHR11474">
    <property type="entry name" value="TYROSINASE FAMILY MEMBER"/>
    <property type="match status" value="1"/>
</dbReference>
<evidence type="ECO:0000259" key="3">
    <source>
        <dbReference type="PROSITE" id="PS00497"/>
    </source>
</evidence>
<dbReference type="PROSITE" id="PS00498">
    <property type="entry name" value="TYROSINASE_2"/>
    <property type="match status" value="1"/>
</dbReference>
<keyword evidence="6" id="KW-1185">Reference proteome</keyword>